<evidence type="ECO:0000256" key="14">
    <source>
        <dbReference type="SAM" id="SignalP"/>
    </source>
</evidence>
<accession>A0AAV5V8Y3</accession>
<keyword evidence="8" id="KW-0458">Lysosome</keyword>
<feature type="signal peptide" evidence="14">
    <location>
        <begin position="1"/>
        <end position="19"/>
    </location>
</feature>
<proteinExistence type="inferred from homology"/>
<comment type="similarity">
    <text evidence="3">Belongs to the BRI3 family.</text>
</comment>
<feature type="transmembrane region" description="Helical" evidence="13">
    <location>
        <begin position="126"/>
        <end position="149"/>
    </location>
</feature>
<evidence type="ECO:0000256" key="9">
    <source>
        <dbReference type="ARBA" id="ARBA00035284"/>
    </source>
</evidence>
<organism evidence="15 16">
    <name type="scientific">Pristionchus fissidentatus</name>
    <dbReference type="NCBI Taxonomy" id="1538716"/>
    <lineage>
        <taxon>Eukaryota</taxon>
        <taxon>Metazoa</taxon>
        <taxon>Ecdysozoa</taxon>
        <taxon>Nematoda</taxon>
        <taxon>Chromadorea</taxon>
        <taxon>Rhabditida</taxon>
        <taxon>Rhabditina</taxon>
        <taxon>Diplogasteromorpha</taxon>
        <taxon>Diplogasteroidea</taxon>
        <taxon>Neodiplogasteridae</taxon>
        <taxon>Pristionchus</taxon>
    </lineage>
</organism>
<evidence type="ECO:0000256" key="11">
    <source>
        <dbReference type="ARBA" id="ARBA00046593"/>
    </source>
</evidence>
<keyword evidence="7 13" id="KW-0472">Membrane</keyword>
<evidence type="ECO:0000256" key="13">
    <source>
        <dbReference type="SAM" id="Phobius"/>
    </source>
</evidence>
<gene>
    <name evidence="15" type="ORF">PFISCL1PPCAC_6554</name>
</gene>
<comment type="caution">
    <text evidence="15">The sequence shown here is derived from an EMBL/GenBank/DDBJ whole genome shotgun (WGS) entry which is preliminary data.</text>
</comment>
<sequence length="167" mass="18241">PLSSPPLLFFLSVVSFSTNCPVFTVFEFQRRPRVNMTTRPDAPSPGPTTTAATVYPAVESIDSSRSALPPPPYATAHEFPKGDERQPPSYQLQYPPELTGPPIVVYVDDGTGERCLLCGAPLHADVSYCALFCIILTVIITFPLGLVLLCCLPCLFTRKCVRCGELY</sequence>
<evidence type="ECO:0000313" key="16">
    <source>
        <dbReference type="Proteomes" id="UP001432322"/>
    </source>
</evidence>
<keyword evidence="14" id="KW-0732">Signal</keyword>
<dbReference type="GO" id="GO:0005765">
    <property type="term" value="C:lysosomal membrane"/>
    <property type="evidence" value="ECO:0007669"/>
    <property type="project" value="UniProtKB-SubCell"/>
</dbReference>
<dbReference type="PANTHER" id="PTHR13551:SF1">
    <property type="entry name" value="MEMBRANE PROTEIN BRI3"/>
    <property type="match status" value="1"/>
</dbReference>
<keyword evidence="4" id="KW-0963">Cytoplasm</keyword>
<dbReference type="InterPro" id="IPR019317">
    <property type="entry name" value="BRI3"/>
</dbReference>
<name>A0AAV5V8Y3_9BILA</name>
<dbReference type="GO" id="GO:0048471">
    <property type="term" value="C:perinuclear region of cytoplasm"/>
    <property type="evidence" value="ECO:0007669"/>
    <property type="project" value="UniProtKB-SubCell"/>
</dbReference>
<feature type="non-terminal residue" evidence="15">
    <location>
        <position position="1"/>
    </location>
</feature>
<evidence type="ECO:0000256" key="10">
    <source>
        <dbReference type="ARBA" id="ARBA00035449"/>
    </source>
</evidence>
<dbReference type="Proteomes" id="UP001432322">
    <property type="component" value="Unassembled WGS sequence"/>
</dbReference>
<evidence type="ECO:0000256" key="3">
    <source>
        <dbReference type="ARBA" id="ARBA00008090"/>
    </source>
</evidence>
<feature type="chain" id="PRO_5043854099" description="Membrane protein BRI3" evidence="14">
    <location>
        <begin position="20"/>
        <end position="167"/>
    </location>
</feature>
<reference evidence="15" key="1">
    <citation type="submission" date="2023-10" db="EMBL/GenBank/DDBJ databases">
        <title>Genome assembly of Pristionchus species.</title>
        <authorList>
            <person name="Yoshida K."/>
            <person name="Sommer R.J."/>
        </authorList>
    </citation>
    <scope>NUCLEOTIDE SEQUENCE</scope>
    <source>
        <strain evidence="15">RS5133</strain>
    </source>
</reference>
<keyword evidence="5 13" id="KW-0812">Transmembrane</keyword>
<protein>
    <recommendedName>
        <fullName evidence="9">Membrane protein BRI3</fullName>
    </recommendedName>
    <alternativeName>
        <fullName evidence="10">Brain protein I3</fullName>
    </alternativeName>
</protein>
<dbReference type="EMBL" id="BTSY01000002">
    <property type="protein sequence ID" value="GMT15257.1"/>
    <property type="molecule type" value="Genomic_DNA"/>
</dbReference>
<evidence type="ECO:0000256" key="1">
    <source>
        <dbReference type="ARBA" id="ARBA00004155"/>
    </source>
</evidence>
<evidence type="ECO:0000313" key="15">
    <source>
        <dbReference type="EMBL" id="GMT15257.1"/>
    </source>
</evidence>
<evidence type="ECO:0000256" key="12">
    <source>
        <dbReference type="SAM" id="MobiDB-lite"/>
    </source>
</evidence>
<feature type="region of interest" description="Disordered" evidence="12">
    <location>
        <begin position="61"/>
        <end position="86"/>
    </location>
</feature>
<keyword evidence="16" id="KW-1185">Reference proteome</keyword>
<comment type="subunit">
    <text evidence="11">Interacts with BRI3BP. Interacts with MGAT1 and IFITM3.</text>
</comment>
<evidence type="ECO:0000256" key="8">
    <source>
        <dbReference type="ARBA" id="ARBA00023228"/>
    </source>
</evidence>
<evidence type="ECO:0000256" key="2">
    <source>
        <dbReference type="ARBA" id="ARBA00004556"/>
    </source>
</evidence>
<evidence type="ECO:0000256" key="7">
    <source>
        <dbReference type="ARBA" id="ARBA00023136"/>
    </source>
</evidence>
<evidence type="ECO:0000256" key="6">
    <source>
        <dbReference type="ARBA" id="ARBA00022989"/>
    </source>
</evidence>
<dbReference type="PANTHER" id="PTHR13551">
    <property type="entry name" value="BRAIN PROTEIN I3"/>
    <property type="match status" value="1"/>
</dbReference>
<evidence type="ECO:0000256" key="5">
    <source>
        <dbReference type="ARBA" id="ARBA00022692"/>
    </source>
</evidence>
<evidence type="ECO:0000256" key="4">
    <source>
        <dbReference type="ARBA" id="ARBA00022490"/>
    </source>
</evidence>
<comment type="subcellular location">
    <subcellularLocation>
        <location evidence="2">Cytoplasm</location>
        <location evidence="2">Perinuclear region</location>
    </subcellularLocation>
    <subcellularLocation>
        <location evidence="1">Lysosome membrane</location>
        <topology evidence="1">Multi-pass membrane protein</topology>
    </subcellularLocation>
</comment>
<dbReference type="AlphaFoldDB" id="A0AAV5V8Y3"/>
<keyword evidence="6 13" id="KW-1133">Transmembrane helix</keyword>